<dbReference type="InterPro" id="IPR038296">
    <property type="entry name" value="ParD_sf"/>
</dbReference>
<evidence type="ECO:0000313" key="3">
    <source>
        <dbReference type="EMBL" id="XBO40604.1"/>
    </source>
</evidence>
<dbReference type="Pfam" id="PF03693">
    <property type="entry name" value="ParD_antitoxin"/>
    <property type="match status" value="1"/>
</dbReference>
<dbReference type="InterPro" id="IPR010985">
    <property type="entry name" value="Ribbon_hlx_hlx"/>
</dbReference>
<comment type="similarity">
    <text evidence="1">Belongs to the ParD antitoxin family.</text>
</comment>
<dbReference type="Gene3D" id="6.10.10.120">
    <property type="entry name" value="Antitoxin ParD1-like"/>
    <property type="match status" value="1"/>
</dbReference>
<evidence type="ECO:0000256" key="1">
    <source>
        <dbReference type="ARBA" id="ARBA00008580"/>
    </source>
</evidence>
<reference evidence="3" key="1">
    <citation type="submission" date="2024-05" db="EMBL/GenBank/DDBJ databases">
        <authorList>
            <person name="Kim S."/>
            <person name="Heo J."/>
            <person name="Choi H."/>
            <person name="Choi Y."/>
            <person name="Kwon S.-W."/>
            <person name="Kim Y."/>
        </authorList>
    </citation>
    <scope>NUCLEOTIDE SEQUENCE</scope>
    <source>
        <strain evidence="3">KACC 23698</strain>
    </source>
</reference>
<name>A0AAU7JKN0_9HYPH</name>
<organism evidence="3">
    <name type="scientific">Alsobacter sp. KACC 23698</name>
    <dbReference type="NCBI Taxonomy" id="3149229"/>
    <lineage>
        <taxon>Bacteria</taxon>
        <taxon>Pseudomonadati</taxon>
        <taxon>Pseudomonadota</taxon>
        <taxon>Alphaproteobacteria</taxon>
        <taxon>Hyphomicrobiales</taxon>
        <taxon>Alsobacteraceae</taxon>
        <taxon>Alsobacter</taxon>
    </lineage>
</organism>
<dbReference type="InterPro" id="IPR022789">
    <property type="entry name" value="ParD"/>
</dbReference>
<evidence type="ECO:0000256" key="2">
    <source>
        <dbReference type="ARBA" id="ARBA00022649"/>
    </source>
</evidence>
<dbReference type="EMBL" id="CP157484">
    <property type="protein sequence ID" value="XBO40604.1"/>
    <property type="molecule type" value="Genomic_DNA"/>
</dbReference>
<keyword evidence="2" id="KW-1277">Toxin-antitoxin system</keyword>
<dbReference type="RefSeq" id="WP_406857462.1">
    <property type="nucleotide sequence ID" value="NZ_CP157484.1"/>
</dbReference>
<dbReference type="PANTHER" id="PTHR36582">
    <property type="entry name" value="ANTITOXIN PARD"/>
    <property type="match status" value="1"/>
</dbReference>
<dbReference type="AlphaFoldDB" id="A0AAU7JKN0"/>
<gene>
    <name evidence="3" type="ORF">ABEG18_07525</name>
</gene>
<proteinExistence type="inferred from homology"/>
<dbReference type="PANTHER" id="PTHR36582:SF2">
    <property type="entry name" value="ANTITOXIN PARD"/>
    <property type="match status" value="1"/>
</dbReference>
<sequence>MPTLTIPLSPELDRRIRTAVRDGGYDSEGEVLEEALRLWEERQQILDSEDRRLKQAYDEGLASGPGRKIDPTALLAEFKARAR</sequence>
<protein>
    <submittedName>
        <fullName evidence="3">Type II toxin-antitoxin system ParD family antitoxin</fullName>
    </submittedName>
</protein>
<accession>A0AAU7JKN0</accession>
<dbReference type="GO" id="GO:0006355">
    <property type="term" value="P:regulation of DNA-templated transcription"/>
    <property type="evidence" value="ECO:0007669"/>
    <property type="project" value="InterPro"/>
</dbReference>
<dbReference type="SUPFAM" id="SSF47598">
    <property type="entry name" value="Ribbon-helix-helix"/>
    <property type="match status" value="1"/>
</dbReference>